<dbReference type="Proteomes" id="UP000503166">
    <property type="component" value="Plasmid p_CNU_G2"/>
</dbReference>
<geneLocation type="plasmid" evidence="3">
    <name>p_cnu_g2</name>
</geneLocation>
<evidence type="ECO:0000313" key="3">
    <source>
        <dbReference type="Proteomes" id="UP000503166"/>
    </source>
</evidence>
<feature type="transmembrane region" description="Helical" evidence="1">
    <location>
        <begin position="46"/>
        <end position="68"/>
    </location>
</feature>
<feature type="transmembrane region" description="Helical" evidence="1">
    <location>
        <begin position="6"/>
        <end position="26"/>
    </location>
</feature>
<evidence type="ECO:0000256" key="1">
    <source>
        <dbReference type="SAM" id="Phobius"/>
    </source>
</evidence>
<sequence length="74" mass="8171">MRLPIVILIAYALIVSGAYLLVLSLLEMNRMDRQVSQARAKTIKILALTSFNLMTLGGVIYTTSQVFVNVLATK</sequence>
<keyword evidence="1" id="KW-1133">Transmembrane helix</keyword>
<dbReference type="EMBL" id="CP046920">
    <property type="protein sequence ID" value="QIM47393.1"/>
    <property type="molecule type" value="Genomic_DNA"/>
</dbReference>
<protein>
    <submittedName>
        <fullName evidence="2">Uncharacterized protein</fullName>
    </submittedName>
</protein>
<proteinExistence type="predicted"/>
<gene>
    <name evidence="2" type="ORF">GPZ88_09965</name>
</gene>
<name>A0A6G8I2K1_9STRE</name>
<dbReference type="RefSeq" id="WP_157328584.1">
    <property type="nucleotide sequence ID" value="NZ_CP046920.1"/>
</dbReference>
<keyword evidence="2" id="KW-0614">Plasmid</keyword>
<dbReference type="KEGG" id="srum:GPZ88_09965"/>
<reference evidence="2 3" key="1">
    <citation type="submission" date="2019-12" db="EMBL/GenBank/DDBJ databases">
        <title>Complete genome sequence of Streptococcus sp. CNU G2 isolated frome Bos taurus coreanae.</title>
        <authorList>
            <person name="Park S.Y."/>
            <person name="Kim J.H."/>
            <person name="Seo S.W."/>
        </authorList>
    </citation>
    <scope>NUCLEOTIDE SEQUENCE [LARGE SCALE GENOMIC DNA]</scope>
    <source>
        <strain evidence="2 3">CNU G2</strain>
        <plasmid evidence="3">p_cnu_g2</plasmid>
    </source>
</reference>
<dbReference type="AlphaFoldDB" id="A0A6G8I2K1"/>
<organism evidence="2 3">
    <name type="scientific">Streptococcus ruminicola</name>
    <dbReference type="NCBI Taxonomy" id="2686210"/>
    <lineage>
        <taxon>Bacteria</taxon>
        <taxon>Bacillati</taxon>
        <taxon>Bacillota</taxon>
        <taxon>Bacilli</taxon>
        <taxon>Lactobacillales</taxon>
        <taxon>Streptococcaceae</taxon>
        <taxon>Streptococcus</taxon>
    </lineage>
</organism>
<evidence type="ECO:0000313" key="2">
    <source>
        <dbReference type="EMBL" id="QIM47393.1"/>
    </source>
</evidence>
<accession>A0A6G8I2K1</accession>
<keyword evidence="1" id="KW-0472">Membrane</keyword>
<keyword evidence="1" id="KW-0812">Transmembrane</keyword>